<accession>A0A4Q7Y438</accession>
<proteinExistence type="predicted"/>
<evidence type="ECO:0000313" key="2">
    <source>
        <dbReference type="Proteomes" id="UP000292507"/>
    </source>
</evidence>
<gene>
    <name evidence="1" type="ORF">BKA19_0199</name>
</gene>
<dbReference type="Proteomes" id="UP000292507">
    <property type="component" value="Unassembled WGS sequence"/>
</dbReference>
<reference evidence="1 2" key="1">
    <citation type="submission" date="2019-02" db="EMBL/GenBank/DDBJ databases">
        <title>Sequencing the genomes of 1000 actinobacteria strains.</title>
        <authorList>
            <person name="Klenk H.-P."/>
        </authorList>
    </citation>
    <scope>NUCLEOTIDE SEQUENCE [LARGE SCALE GENOMIC DNA]</scope>
    <source>
        <strain evidence="1 2">DSM 44509</strain>
    </source>
</reference>
<organism evidence="1 2">
    <name type="scientific">Blastococcus saxobsidens</name>
    <dbReference type="NCBI Taxonomy" id="138336"/>
    <lineage>
        <taxon>Bacteria</taxon>
        <taxon>Bacillati</taxon>
        <taxon>Actinomycetota</taxon>
        <taxon>Actinomycetes</taxon>
        <taxon>Geodermatophilales</taxon>
        <taxon>Geodermatophilaceae</taxon>
        <taxon>Blastococcus</taxon>
    </lineage>
</organism>
<name>A0A4Q7Y438_9ACTN</name>
<dbReference type="AlphaFoldDB" id="A0A4Q7Y438"/>
<comment type="caution">
    <text evidence="1">The sequence shown here is derived from an EMBL/GenBank/DDBJ whole genome shotgun (WGS) entry which is preliminary data.</text>
</comment>
<keyword evidence="2" id="KW-1185">Reference proteome</keyword>
<sequence length="40" mass="4069">MREGLHPVPVPDTVDTVELGALLRDAVAATHAGADAFPAS</sequence>
<evidence type="ECO:0000313" key="1">
    <source>
        <dbReference type="EMBL" id="RZU30579.1"/>
    </source>
</evidence>
<dbReference type="EMBL" id="SHKV01000001">
    <property type="protein sequence ID" value="RZU30579.1"/>
    <property type="molecule type" value="Genomic_DNA"/>
</dbReference>
<protein>
    <submittedName>
        <fullName evidence="1">Uncharacterized protein</fullName>
    </submittedName>
</protein>
<dbReference type="RefSeq" id="WP_278044309.1">
    <property type="nucleotide sequence ID" value="NZ_POQT01000016.1"/>
</dbReference>